<proteinExistence type="predicted"/>
<dbReference type="EMBL" id="JAGGLI010000013">
    <property type="protein sequence ID" value="MBP2027578.1"/>
    <property type="molecule type" value="Genomic_DNA"/>
</dbReference>
<dbReference type="Gene3D" id="3.30.1490.480">
    <property type="entry name" value="Endolytic murein transglycosylase"/>
    <property type="match status" value="1"/>
</dbReference>
<accession>A0ABS4KIJ9</accession>
<protein>
    <recommendedName>
        <fullName evidence="4">YceG-like family protein</fullName>
    </recommendedName>
</protein>
<sequence>MEKIQDWIYEISDILFGVFILASVIFITSHQLYGWFNIGNPLAFGESITTNVPKAVLRDEENDEDISPVVSVESVEPEVQSNSNEDDNSETEEVIIRNIAIAPGTSSQSIARALYENSLIDSTNDFLNKLQSMGLERNIKAGSFQIPQNSTLEEIILIITK</sequence>
<comment type="caution">
    <text evidence="2">The sequence shown here is derived from an EMBL/GenBank/DDBJ whole genome shotgun (WGS) entry which is preliminary data.</text>
</comment>
<name>A0ABS4KIJ9_9FIRM</name>
<keyword evidence="1" id="KW-1133">Transmembrane helix</keyword>
<keyword evidence="1" id="KW-0472">Membrane</keyword>
<gene>
    <name evidence="2" type="ORF">J2Z35_001375</name>
</gene>
<evidence type="ECO:0008006" key="4">
    <source>
        <dbReference type="Google" id="ProtNLM"/>
    </source>
</evidence>
<evidence type="ECO:0000313" key="3">
    <source>
        <dbReference type="Proteomes" id="UP001314903"/>
    </source>
</evidence>
<dbReference type="Proteomes" id="UP001314903">
    <property type="component" value="Unassembled WGS sequence"/>
</dbReference>
<keyword evidence="3" id="KW-1185">Reference proteome</keyword>
<dbReference type="RefSeq" id="WP_209660643.1">
    <property type="nucleotide sequence ID" value="NZ_JAGGLI010000013.1"/>
</dbReference>
<evidence type="ECO:0000313" key="2">
    <source>
        <dbReference type="EMBL" id="MBP2027578.1"/>
    </source>
</evidence>
<feature type="transmembrane region" description="Helical" evidence="1">
    <location>
        <begin position="7"/>
        <end position="27"/>
    </location>
</feature>
<evidence type="ECO:0000256" key="1">
    <source>
        <dbReference type="SAM" id="Phobius"/>
    </source>
</evidence>
<organism evidence="2 3">
    <name type="scientific">Acetoanaerobium pronyense</name>
    <dbReference type="NCBI Taxonomy" id="1482736"/>
    <lineage>
        <taxon>Bacteria</taxon>
        <taxon>Bacillati</taxon>
        <taxon>Bacillota</taxon>
        <taxon>Clostridia</taxon>
        <taxon>Peptostreptococcales</taxon>
        <taxon>Filifactoraceae</taxon>
        <taxon>Acetoanaerobium</taxon>
    </lineage>
</organism>
<reference evidence="2 3" key="1">
    <citation type="submission" date="2021-03" db="EMBL/GenBank/DDBJ databases">
        <title>Genomic Encyclopedia of Type Strains, Phase IV (KMG-IV): sequencing the most valuable type-strain genomes for metagenomic binning, comparative biology and taxonomic classification.</title>
        <authorList>
            <person name="Goeker M."/>
        </authorList>
    </citation>
    <scope>NUCLEOTIDE SEQUENCE [LARGE SCALE GENOMIC DNA]</scope>
    <source>
        <strain evidence="2 3">DSM 27512</strain>
    </source>
</reference>
<keyword evidence="1" id="KW-0812">Transmembrane</keyword>